<protein>
    <recommendedName>
        <fullName evidence="4">Acyltransferase 3 domain-containing protein</fullName>
    </recommendedName>
</protein>
<dbReference type="AlphaFoldDB" id="A0A9J6FC67"/>
<dbReference type="VEuPathDB" id="VectorBase:HLOH_041412"/>
<keyword evidence="1" id="KW-0812">Transmembrane</keyword>
<dbReference type="PANTHER" id="PTHR11161:SF0">
    <property type="entry name" value="O-ACYLTRANSFERASE LIKE PROTEIN"/>
    <property type="match status" value="1"/>
</dbReference>
<organism evidence="2 3">
    <name type="scientific">Haemaphysalis longicornis</name>
    <name type="common">Bush tick</name>
    <dbReference type="NCBI Taxonomy" id="44386"/>
    <lineage>
        <taxon>Eukaryota</taxon>
        <taxon>Metazoa</taxon>
        <taxon>Ecdysozoa</taxon>
        <taxon>Arthropoda</taxon>
        <taxon>Chelicerata</taxon>
        <taxon>Arachnida</taxon>
        <taxon>Acari</taxon>
        <taxon>Parasitiformes</taxon>
        <taxon>Ixodida</taxon>
        <taxon>Ixodoidea</taxon>
        <taxon>Ixodidae</taxon>
        <taxon>Haemaphysalinae</taxon>
        <taxon>Haemaphysalis</taxon>
    </lineage>
</organism>
<dbReference type="EMBL" id="JABSTR010000001">
    <property type="protein sequence ID" value="KAH9360610.1"/>
    <property type="molecule type" value="Genomic_DNA"/>
</dbReference>
<evidence type="ECO:0000313" key="3">
    <source>
        <dbReference type="Proteomes" id="UP000821853"/>
    </source>
</evidence>
<evidence type="ECO:0008006" key="4">
    <source>
        <dbReference type="Google" id="ProtNLM"/>
    </source>
</evidence>
<accession>A0A9J6FC67</accession>
<name>A0A9J6FC67_HAELO</name>
<evidence type="ECO:0000313" key="2">
    <source>
        <dbReference type="EMBL" id="KAH9360610.1"/>
    </source>
</evidence>
<reference evidence="2 3" key="1">
    <citation type="journal article" date="2020" name="Cell">
        <title>Large-Scale Comparative Analyses of Tick Genomes Elucidate Their Genetic Diversity and Vector Capacities.</title>
        <authorList>
            <consortium name="Tick Genome and Microbiome Consortium (TIGMIC)"/>
            <person name="Jia N."/>
            <person name="Wang J."/>
            <person name="Shi W."/>
            <person name="Du L."/>
            <person name="Sun Y."/>
            <person name="Zhan W."/>
            <person name="Jiang J.F."/>
            <person name="Wang Q."/>
            <person name="Zhang B."/>
            <person name="Ji P."/>
            <person name="Bell-Sakyi L."/>
            <person name="Cui X.M."/>
            <person name="Yuan T.T."/>
            <person name="Jiang B.G."/>
            <person name="Yang W.F."/>
            <person name="Lam T.T."/>
            <person name="Chang Q.C."/>
            <person name="Ding S.J."/>
            <person name="Wang X.J."/>
            <person name="Zhu J.G."/>
            <person name="Ruan X.D."/>
            <person name="Zhao L."/>
            <person name="Wei J.T."/>
            <person name="Ye R.Z."/>
            <person name="Que T.C."/>
            <person name="Du C.H."/>
            <person name="Zhou Y.H."/>
            <person name="Cheng J.X."/>
            <person name="Dai P.F."/>
            <person name="Guo W.B."/>
            <person name="Han X.H."/>
            <person name="Huang E.J."/>
            <person name="Li L.F."/>
            <person name="Wei W."/>
            <person name="Gao Y.C."/>
            <person name="Liu J.Z."/>
            <person name="Shao H.Z."/>
            <person name="Wang X."/>
            <person name="Wang C.C."/>
            <person name="Yang T.C."/>
            <person name="Huo Q.B."/>
            <person name="Li W."/>
            <person name="Chen H.Y."/>
            <person name="Chen S.E."/>
            <person name="Zhou L.G."/>
            <person name="Ni X.B."/>
            <person name="Tian J.H."/>
            <person name="Sheng Y."/>
            <person name="Liu T."/>
            <person name="Pan Y.S."/>
            <person name="Xia L.Y."/>
            <person name="Li J."/>
            <person name="Zhao F."/>
            <person name="Cao W.C."/>
        </authorList>
    </citation>
    <scope>NUCLEOTIDE SEQUENCE [LARGE SCALE GENOMIC DNA]</scope>
    <source>
        <strain evidence="2">HaeL-2018</strain>
    </source>
</reference>
<proteinExistence type="predicted"/>
<feature type="transmembrane region" description="Helical" evidence="1">
    <location>
        <begin position="21"/>
        <end position="39"/>
    </location>
</feature>
<keyword evidence="3" id="KW-1185">Reference proteome</keyword>
<gene>
    <name evidence="2" type="ORF">HPB48_007569</name>
</gene>
<evidence type="ECO:0000256" key="1">
    <source>
        <dbReference type="SAM" id="Phobius"/>
    </source>
</evidence>
<feature type="transmembrane region" description="Helical" evidence="1">
    <location>
        <begin position="62"/>
        <end position="86"/>
    </location>
</feature>
<keyword evidence="1" id="KW-1133">Transmembrane helix</keyword>
<dbReference type="Proteomes" id="UP000821853">
    <property type="component" value="Chromosome 1"/>
</dbReference>
<keyword evidence="1" id="KW-0472">Membrane</keyword>
<feature type="transmembrane region" description="Helical" evidence="1">
    <location>
        <begin position="98"/>
        <end position="116"/>
    </location>
</feature>
<dbReference type="PANTHER" id="PTHR11161">
    <property type="entry name" value="O-ACYLTRANSFERASE"/>
    <property type="match status" value="1"/>
</dbReference>
<dbReference type="OrthoDB" id="6513728at2759"/>
<dbReference type="InterPro" id="IPR052728">
    <property type="entry name" value="O2_lipid_transport_reg"/>
</dbReference>
<feature type="transmembrane region" description="Helical" evidence="1">
    <location>
        <begin position="122"/>
        <end position="150"/>
    </location>
</feature>
<sequence length="203" mass="22781">MLIYLASPVLFIPCDHQRATAILWCVATACCLACVFNKYDWNRGEAPEGEWAKMAYAFGDKIVFSIALSWGVFACATGRGGIVNALLSWKAFVPLGRLSLGVYVIHVPFLNVHYSASRERLYYSAFALATQFFGVLMWSLVLSFFLFLLIEAPTGRLEKMFFSYIVRGSSKQSEKPTVVISYLKDVALGEAKKQTEEDWKSRA</sequence>
<comment type="caution">
    <text evidence="2">The sequence shown here is derived from an EMBL/GenBank/DDBJ whole genome shotgun (WGS) entry which is preliminary data.</text>
</comment>
<dbReference type="OMA" id="YLFIANV"/>